<name>A0A6P1G9Q0_9RICK</name>
<feature type="signal peptide" evidence="2">
    <location>
        <begin position="1"/>
        <end position="42"/>
    </location>
</feature>
<dbReference type="Pfam" id="PF11924">
    <property type="entry name" value="IAT_beta"/>
    <property type="match status" value="1"/>
</dbReference>
<accession>A0A6P1G9Q0</accession>
<reference evidence="4 5" key="1">
    <citation type="journal article" date="2020" name="MBio">
        <title>Erratum for Teymournejad et al., 'Isolation and Molecular Analysis of a Novel Neorickettsia Species That Causes Potomac Horse Fever'.</title>
        <authorList>
            <person name="Teymournejad O."/>
            <person name="Lin M."/>
            <person name="Bekebrede H."/>
            <person name="Kamr A."/>
            <person name="Toribio R.E."/>
            <person name="Arroyo L.G."/>
            <person name="Baird J.D."/>
            <person name="Rikihisa Y."/>
        </authorList>
    </citation>
    <scope>NUCLEOTIDE SEQUENCE [LARGE SCALE GENOMIC DNA]</scope>
    <source>
        <strain evidence="4 5">Fin17</strain>
    </source>
</reference>
<dbReference type="KEGG" id="nef:GP480_01805"/>
<protein>
    <recommendedName>
        <fullName evidence="3">Inverse autotransporter beta-domain domain-containing protein</fullName>
    </recommendedName>
</protein>
<evidence type="ECO:0000313" key="5">
    <source>
        <dbReference type="Proteomes" id="UP000464912"/>
    </source>
</evidence>
<feature type="chain" id="PRO_5027014611" description="Inverse autotransporter beta-domain domain-containing protein" evidence="2">
    <location>
        <begin position="43"/>
        <end position="711"/>
    </location>
</feature>
<feature type="domain" description="Inverse autotransporter beta-domain" evidence="3">
    <location>
        <begin position="178"/>
        <end position="285"/>
    </location>
</feature>
<sequence>MLKIKTFLKECAKFLVVPLLMKNFRSVSKARLLLFLSGFCFAVPTQLKASDLKNHGEIVTENSCLNGRGVCYKRVNTTGLLNSISTTFSELKNSRTSNEKRFVNREGNNIRFNREAPDLEGDSFQSKGKVDSSQGGLSELIKNLPKAEGLKVNTRANVFGLEKVATQSGLRNKSRYAGGARFTLTHEFSDSGKQVVKMSEFGALLPLLSREDGLIYIDLKSKLYDAKASEISTGVVFRRKMSPFLTGGINLFTDVRFLPEGNYGWYSLGGEIFFKSFSLNANYYRSNKRGNLSLVKKLDLNPTSLGKSTVVLHERVAGNGCDLGFGLTLNEYIHVRGGAFLFNSPYNKEEKFSGYRAGIDFSLYLNDRFSVLVSPEFVTDNKKNSFSINVGFDLPVGKDYTKLLGHVRRDKDIVLFDTDNSYDVNAVFLSGEKEHKVEEIIEVSKGNEIKTAEKPTTEEQVQASSGTSLASSSPGAKNVETVPLRKLYIIKDVEKENAEGESAEGAAEITLPKELKSVIVSDETLLKVHVSYPGGEKIVDYLIPRSKRTLKFSPDADGSISHSMINGATVDLGDSSKYTLTDVVFNASLIKSDKEHPFQDDKNVSIFNSELEFSHDKLQSAFYSTKNDVRDGKPDVSYSLKDVYIKLPTVEHDPKNPAKGDFKALFAGDLDKTGKIDVTLAGEIKIDTKPSIEAKQKAERAKTASETQTTS</sequence>
<feature type="compositionally biased region" description="Basic and acidic residues" evidence="1">
    <location>
        <begin position="448"/>
        <end position="457"/>
    </location>
</feature>
<dbReference type="AlphaFoldDB" id="A0A6P1G9Q0"/>
<dbReference type="EMBL" id="CP047224">
    <property type="protein sequence ID" value="QHD65187.1"/>
    <property type="molecule type" value="Genomic_DNA"/>
</dbReference>
<keyword evidence="5" id="KW-1185">Reference proteome</keyword>
<dbReference type="InterPro" id="IPR038177">
    <property type="entry name" value="IAT_beta_sf"/>
</dbReference>
<evidence type="ECO:0000313" key="4">
    <source>
        <dbReference type="EMBL" id="QHD65187.1"/>
    </source>
</evidence>
<evidence type="ECO:0000256" key="2">
    <source>
        <dbReference type="SAM" id="SignalP"/>
    </source>
</evidence>
<feature type="region of interest" description="Disordered" evidence="1">
    <location>
        <begin position="448"/>
        <end position="477"/>
    </location>
</feature>
<dbReference type="InterPro" id="IPR024519">
    <property type="entry name" value="IAT_beta"/>
</dbReference>
<feature type="region of interest" description="Disordered" evidence="1">
    <location>
        <begin position="690"/>
        <end position="711"/>
    </location>
</feature>
<dbReference type="Gene3D" id="2.40.160.160">
    <property type="entry name" value="Inverse autotransporter, beta-domain"/>
    <property type="match status" value="1"/>
</dbReference>
<dbReference type="Proteomes" id="UP000464912">
    <property type="component" value="Chromosome"/>
</dbReference>
<keyword evidence="2" id="KW-0732">Signal</keyword>
<proteinExistence type="predicted"/>
<gene>
    <name evidence="4" type="ORF">GP480_01805</name>
</gene>
<organism evidence="4 5">
    <name type="scientific">Neorickettsia findlayensis</name>
    <dbReference type="NCBI Taxonomy" id="2686014"/>
    <lineage>
        <taxon>Bacteria</taxon>
        <taxon>Pseudomonadati</taxon>
        <taxon>Pseudomonadota</taxon>
        <taxon>Alphaproteobacteria</taxon>
        <taxon>Rickettsiales</taxon>
        <taxon>Anaplasmataceae</taxon>
        <taxon>Neorickettsia</taxon>
    </lineage>
</organism>
<reference evidence="4 5" key="2">
    <citation type="journal article" date="2020" name="MBio">
        <title>Isolation and Molecular Analysis of a Novel Neorickettsia Species That Causes Potomac Horse Fever.</title>
        <authorList>
            <person name="Teymournejad O."/>
            <person name="Lin M."/>
            <person name="Bekebrede H."/>
            <person name="Kamr A."/>
            <person name="Toribio R.E."/>
            <person name="Arroyo L.G."/>
            <person name="Baird J.D."/>
            <person name="Rikihisa Y."/>
        </authorList>
    </citation>
    <scope>NUCLEOTIDE SEQUENCE [LARGE SCALE GENOMIC DNA]</scope>
    <source>
        <strain evidence="4 5">Fin17</strain>
    </source>
</reference>
<feature type="compositionally biased region" description="Low complexity" evidence="1">
    <location>
        <begin position="463"/>
        <end position="476"/>
    </location>
</feature>
<evidence type="ECO:0000259" key="3">
    <source>
        <dbReference type="Pfam" id="PF11924"/>
    </source>
</evidence>
<evidence type="ECO:0000256" key="1">
    <source>
        <dbReference type="SAM" id="MobiDB-lite"/>
    </source>
</evidence>
<feature type="compositionally biased region" description="Basic and acidic residues" evidence="1">
    <location>
        <begin position="690"/>
        <end position="703"/>
    </location>
</feature>